<sequence>MEKLESWISILCLPLILGVLWFIGTLFKAFFFEDKEREESKRGNILLSIVIGVIVLFLISFICQKMGCNYDDEKYYR</sequence>
<reference evidence="3" key="1">
    <citation type="submission" date="2017-01" db="EMBL/GenBank/DDBJ databases">
        <authorList>
            <person name="Varghese N."/>
            <person name="Submissions S."/>
        </authorList>
    </citation>
    <scope>NUCLEOTIDE SEQUENCE [LARGE SCALE GENOMIC DNA]</scope>
    <source>
        <strain evidence="3">DSM 21054</strain>
    </source>
</reference>
<dbReference type="Proteomes" id="UP000186917">
    <property type="component" value="Unassembled WGS sequence"/>
</dbReference>
<dbReference type="AlphaFoldDB" id="A0A1N7QQ91"/>
<gene>
    <name evidence="2" type="ORF">SAMN05421788_106238</name>
</gene>
<accession>A0A1N7QQ91</accession>
<keyword evidence="1" id="KW-0812">Transmembrane</keyword>
<evidence type="ECO:0000256" key="1">
    <source>
        <dbReference type="SAM" id="Phobius"/>
    </source>
</evidence>
<keyword evidence="3" id="KW-1185">Reference proteome</keyword>
<organism evidence="2 3">
    <name type="scientific">Filimonas lacunae</name>
    <dbReference type="NCBI Taxonomy" id="477680"/>
    <lineage>
        <taxon>Bacteria</taxon>
        <taxon>Pseudomonadati</taxon>
        <taxon>Bacteroidota</taxon>
        <taxon>Chitinophagia</taxon>
        <taxon>Chitinophagales</taxon>
        <taxon>Chitinophagaceae</taxon>
        <taxon>Filimonas</taxon>
    </lineage>
</organism>
<protein>
    <submittedName>
        <fullName evidence="2">Uncharacterized protein</fullName>
    </submittedName>
</protein>
<keyword evidence="1" id="KW-1133">Transmembrane helix</keyword>
<dbReference type="EMBL" id="FTOR01000006">
    <property type="protein sequence ID" value="SIT25090.1"/>
    <property type="molecule type" value="Genomic_DNA"/>
</dbReference>
<dbReference type="STRING" id="477680.SAMN05421788_106238"/>
<feature type="transmembrane region" description="Helical" evidence="1">
    <location>
        <begin position="6"/>
        <end position="31"/>
    </location>
</feature>
<evidence type="ECO:0000313" key="2">
    <source>
        <dbReference type="EMBL" id="SIT25090.1"/>
    </source>
</evidence>
<keyword evidence="1" id="KW-0472">Membrane</keyword>
<dbReference type="RefSeq" id="WP_076380434.1">
    <property type="nucleotide sequence ID" value="NZ_AP017422.1"/>
</dbReference>
<name>A0A1N7QQ91_9BACT</name>
<evidence type="ECO:0000313" key="3">
    <source>
        <dbReference type="Proteomes" id="UP000186917"/>
    </source>
</evidence>
<feature type="transmembrane region" description="Helical" evidence="1">
    <location>
        <begin position="43"/>
        <end position="62"/>
    </location>
</feature>
<proteinExistence type="predicted"/>